<evidence type="ECO:0000313" key="2">
    <source>
        <dbReference type="Proteomes" id="UP000198802"/>
    </source>
</evidence>
<accession>A0A0S4QR90</accession>
<gene>
    <name evidence="1" type="ORF">Ga0074812_11839</name>
</gene>
<dbReference type="InterPro" id="IPR011990">
    <property type="entry name" value="TPR-like_helical_dom_sf"/>
</dbReference>
<sequence>MNIAGPLLGIMCCYLLNEIYDIAPWFGRVLARWAARLRYTDPLRAHVRAEELAAHIDARPGKLLKLCTAGGLFVSAVGAALGRRFGRPDRLAARSAATTWRISAIESLSRAIYAFGDIRGLPRASRRRFTALTRLLLQLLGSPAGTFDRRSRDELLALVAHTGAVLVENRDDRAGAALIAAARPHVILLDADRPAALSCRFTGAMAALRIGDRDWAERELRDVHTRQTRVLGPGHPETVESCRYLAWALVQQGRPDEAEVVFAELEAMIEQAVDTTATQRLHFDCMYAWLLGRQGRWAEAEAAYRAVIDSRAALLGPLHADTLDAEHSLAQVLLAMGDIRGARDLCARVLVARRRIFGAGHPDTLETRKYHALATARIDRRRVPAARRELRRILRTQTSRLGADHPSTIDTRAYLLELVGSPGA</sequence>
<proteinExistence type="predicted"/>
<name>A0A0S4QR90_9ACTN</name>
<organism evidence="1 2">
    <name type="scientific">Parafrankia irregularis</name>
    <dbReference type="NCBI Taxonomy" id="795642"/>
    <lineage>
        <taxon>Bacteria</taxon>
        <taxon>Bacillati</taxon>
        <taxon>Actinomycetota</taxon>
        <taxon>Actinomycetes</taxon>
        <taxon>Frankiales</taxon>
        <taxon>Frankiaceae</taxon>
        <taxon>Parafrankia</taxon>
    </lineage>
</organism>
<dbReference type="EMBL" id="FAOZ01000018">
    <property type="protein sequence ID" value="CUU58267.1"/>
    <property type="molecule type" value="Genomic_DNA"/>
</dbReference>
<reference evidence="2" key="1">
    <citation type="submission" date="2015-11" db="EMBL/GenBank/DDBJ databases">
        <authorList>
            <person name="Varghese N."/>
        </authorList>
    </citation>
    <scope>NUCLEOTIDE SEQUENCE [LARGE SCALE GENOMIC DNA]</scope>
    <source>
        <strain evidence="2">DSM 45899</strain>
    </source>
</reference>
<dbReference type="PANTHER" id="PTHR46082">
    <property type="entry name" value="ATP/GTP-BINDING PROTEIN-RELATED"/>
    <property type="match status" value="1"/>
</dbReference>
<dbReference type="SUPFAM" id="SSF48452">
    <property type="entry name" value="TPR-like"/>
    <property type="match status" value="2"/>
</dbReference>
<dbReference type="RefSeq" id="WP_091281141.1">
    <property type="nucleotide sequence ID" value="NZ_FAOZ01000018.1"/>
</dbReference>
<dbReference type="Gene3D" id="1.25.40.10">
    <property type="entry name" value="Tetratricopeptide repeat domain"/>
    <property type="match status" value="2"/>
</dbReference>
<dbReference type="InterPro" id="IPR053137">
    <property type="entry name" value="NLR-like"/>
</dbReference>
<dbReference type="Pfam" id="PF13424">
    <property type="entry name" value="TPR_12"/>
    <property type="match status" value="1"/>
</dbReference>
<evidence type="ECO:0000313" key="1">
    <source>
        <dbReference type="EMBL" id="CUU58267.1"/>
    </source>
</evidence>
<dbReference type="PANTHER" id="PTHR46082:SF6">
    <property type="entry name" value="AAA+ ATPASE DOMAIN-CONTAINING PROTEIN-RELATED"/>
    <property type="match status" value="1"/>
</dbReference>
<protein>
    <submittedName>
        <fullName evidence="1">Tetratricopeptide repeat-containing protein</fullName>
    </submittedName>
</protein>
<keyword evidence="2" id="KW-1185">Reference proteome</keyword>
<dbReference type="Proteomes" id="UP000198802">
    <property type="component" value="Unassembled WGS sequence"/>
</dbReference>
<dbReference type="AlphaFoldDB" id="A0A0S4QR90"/>